<organism evidence="3 4">
    <name type="scientific">Aeoliella straminimaris</name>
    <dbReference type="NCBI Taxonomy" id="2954799"/>
    <lineage>
        <taxon>Bacteria</taxon>
        <taxon>Pseudomonadati</taxon>
        <taxon>Planctomycetota</taxon>
        <taxon>Planctomycetia</taxon>
        <taxon>Pirellulales</taxon>
        <taxon>Lacipirellulaceae</taxon>
        <taxon>Aeoliella</taxon>
    </lineage>
</organism>
<dbReference type="InterPro" id="IPR027417">
    <property type="entry name" value="P-loop_NTPase"/>
</dbReference>
<evidence type="ECO:0000256" key="1">
    <source>
        <dbReference type="ARBA" id="ARBA00022737"/>
    </source>
</evidence>
<dbReference type="Pfam" id="PF00805">
    <property type="entry name" value="Pentapeptide"/>
    <property type="match status" value="5"/>
</dbReference>
<gene>
    <name evidence="3" type="ORF">NG895_16780</name>
</gene>
<evidence type="ECO:0000313" key="3">
    <source>
        <dbReference type="EMBL" id="MCO6045569.1"/>
    </source>
</evidence>
<feature type="region of interest" description="Disordered" evidence="2">
    <location>
        <begin position="605"/>
        <end position="624"/>
    </location>
</feature>
<dbReference type="InterPro" id="IPR001646">
    <property type="entry name" value="5peptide_repeat"/>
</dbReference>
<dbReference type="Gene3D" id="2.160.20.80">
    <property type="entry name" value="E3 ubiquitin-protein ligase SopA"/>
    <property type="match status" value="2"/>
</dbReference>
<comment type="caution">
    <text evidence="3">The sequence shown here is derived from an EMBL/GenBank/DDBJ whole genome shotgun (WGS) entry which is preliminary data.</text>
</comment>
<dbReference type="RefSeq" id="WP_252853685.1">
    <property type="nucleotide sequence ID" value="NZ_JAMXLR010000058.1"/>
</dbReference>
<sequence length="624" mass="68713">MPSLEPARALVRPRVRAATGEVGLLEDFVAEQLDAGGSRTLWVVGGPGSGKSTALQYLVQHFPQFEFPVSDETETAPEEKVIGREHLAVATIAGKAPSQANAFQLLPWTRDDLVEYLLAAHPDDCKQVMNQLGEHAKRAWNPQLATIVLERFCRDATLTDPNAALRMEVRERAGDERQFLEALRASLAMLRRRDSSPFEAWLKPFQREMPEQLKTLLRHRDVQVPLAAEWIVTAPNLRRLNNRLSLPLPRKLIELCAQRFASRDESLETLEQLVESGRYSAADAMAASILYSINPAWRPDSTRWRRWRLVSGSFSNAEWHEIDLAGADLTKCELTSANLASSILNSAMLGSTALDGANLNNAVLNQAYLAYANMVGASLVGASCTSTSFSRANLERADFREADLSYALLTNARLVGASLPEANLSSARLEGANLDGVDFMGADLSGAKLAHADLRTAVLDGVNFFRANLQHAQLEEVSIVAGRFYQANLSHAHLTGAQMPAADFCQARLVDAHLADVNWEGVDLRRADLRGASFHMGSSRSGLVDSPTALEGNMTGFYTDDRSELYFRQSEQIRKANLRGARLRGAQTDGVDFYLVDLRDAELDPPTETQARQTGAILEDWDEA</sequence>
<proteinExistence type="predicted"/>
<protein>
    <submittedName>
        <fullName evidence="3">Pentapeptide repeat-containing protein</fullName>
    </submittedName>
</protein>
<keyword evidence="1" id="KW-0677">Repeat</keyword>
<name>A0A9X2JJZ0_9BACT</name>
<evidence type="ECO:0000313" key="4">
    <source>
        <dbReference type="Proteomes" id="UP001155241"/>
    </source>
</evidence>
<dbReference type="SUPFAM" id="SSF141571">
    <property type="entry name" value="Pentapeptide repeat-like"/>
    <property type="match status" value="3"/>
</dbReference>
<dbReference type="EMBL" id="JAMXLR010000058">
    <property type="protein sequence ID" value="MCO6045569.1"/>
    <property type="molecule type" value="Genomic_DNA"/>
</dbReference>
<dbReference type="AlphaFoldDB" id="A0A9X2JJZ0"/>
<dbReference type="Proteomes" id="UP001155241">
    <property type="component" value="Unassembled WGS sequence"/>
</dbReference>
<evidence type="ECO:0000256" key="2">
    <source>
        <dbReference type="SAM" id="MobiDB-lite"/>
    </source>
</evidence>
<keyword evidence="4" id="KW-1185">Reference proteome</keyword>
<dbReference type="SUPFAM" id="SSF52540">
    <property type="entry name" value="P-loop containing nucleoside triphosphate hydrolases"/>
    <property type="match status" value="1"/>
</dbReference>
<accession>A0A9X2JJZ0</accession>
<dbReference type="PANTHER" id="PTHR47485:SF1">
    <property type="entry name" value="THYLAKOID LUMENAL 17.4 KDA PROTEIN, CHLOROPLASTIC"/>
    <property type="match status" value="1"/>
</dbReference>
<reference evidence="3" key="1">
    <citation type="submission" date="2022-06" db="EMBL/GenBank/DDBJ databases">
        <title>Aeoliella straminimaris, a novel planctomycete from sediments.</title>
        <authorList>
            <person name="Vitorino I.R."/>
            <person name="Lage O.M."/>
        </authorList>
    </citation>
    <scope>NUCLEOTIDE SEQUENCE</scope>
    <source>
        <strain evidence="3">ICT_H6.2</strain>
    </source>
</reference>
<dbReference type="PANTHER" id="PTHR47485">
    <property type="entry name" value="THYLAKOID LUMENAL 17.4 KDA PROTEIN, CHLOROPLASTIC"/>
    <property type="match status" value="1"/>
</dbReference>